<evidence type="ECO:0000256" key="1">
    <source>
        <dbReference type="ARBA" id="ARBA00022729"/>
    </source>
</evidence>
<feature type="region of interest" description="Disordered" evidence="3">
    <location>
        <begin position="1248"/>
        <end position="1270"/>
    </location>
</feature>
<evidence type="ECO:0000256" key="2">
    <source>
        <dbReference type="ARBA" id="ARBA00023145"/>
    </source>
</evidence>
<dbReference type="InterPro" id="IPR036852">
    <property type="entry name" value="Peptidase_S8/S53_dom_sf"/>
</dbReference>
<dbReference type="InterPro" id="IPR011050">
    <property type="entry name" value="Pectin_lyase_fold/virulence"/>
</dbReference>
<keyword evidence="1" id="KW-0732">Signal</keyword>
<dbReference type="HOGENOM" id="CLU_000640_0_0_1"/>
<dbReference type="GO" id="GO:0004650">
    <property type="term" value="F:polygalacturonase activity"/>
    <property type="evidence" value="ECO:0007669"/>
    <property type="project" value="InterPro"/>
</dbReference>
<dbReference type="InterPro" id="IPR039279">
    <property type="entry name" value="QRT3-like"/>
</dbReference>
<dbReference type="InterPro" id="IPR024535">
    <property type="entry name" value="RHGA/B-epi-like_pectate_lyase"/>
</dbReference>
<feature type="region of interest" description="Disordered" evidence="3">
    <location>
        <begin position="933"/>
        <end position="971"/>
    </location>
</feature>
<dbReference type="CDD" id="cd00306">
    <property type="entry name" value="Peptidases_S8_S53"/>
    <property type="match status" value="1"/>
</dbReference>
<protein>
    <submittedName>
        <fullName evidence="5">1,3-beta glucanase</fullName>
    </submittedName>
</protein>
<dbReference type="SUPFAM" id="SSF51126">
    <property type="entry name" value="Pectin lyase-like"/>
    <property type="match status" value="2"/>
</dbReference>
<dbReference type="STRING" id="544712.C6HID4"/>
<reference evidence="6" key="1">
    <citation type="submission" date="2009-05" db="EMBL/GenBank/DDBJ databases">
        <title>The genome sequence of Ajellomyces capsulatus strain H143.</title>
        <authorList>
            <person name="Champion M."/>
            <person name="Cuomo C.A."/>
            <person name="Ma L.-J."/>
            <person name="Henn M.R."/>
            <person name="Sil A."/>
            <person name="Goldman B."/>
            <person name="Young S.K."/>
            <person name="Kodira C.D."/>
            <person name="Zeng Q."/>
            <person name="Koehrsen M."/>
            <person name="Alvarado L."/>
            <person name="Berlin A.M."/>
            <person name="Borenstein D."/>
            <person name="Chen Z."/>
            <person name="Engels R."/>
            <person name="Freedman E."/>
            <person name="Gellesch M."/>
            <person name="Goldberg J."/>
            <person name="Griggs A."/>
            <person name="Gujja S."/>
            <person name="Heiman D.I."/>
            <person name="Hepburn T.A."/>
            <person name="Howarth C."/>
            <person name="Jen D."/>
            <person name="Larson L."/>
            <person name="Lewis B."/>
            <person name="Mehta T."/>
            <person name="Park D."/>
            <person name="Pearson M."/>
            <person name="Roberts A."/>
            <person name="Saif S."/>
            <person name="Shea T.D."/>
            <person name="Shenoy N."/>
            <person name="Sisk P."/>
            <person name="Stolte C."/>
            <person name="Sykes S."/>
            <person name="Walk T."/>
            <person name="White J."/>
            <person name="Yandava C."/>
            <person name="Klein B."/>
            <person name="McEwen J.G."/>
            <person name="Puccia R."/>
            <person name="Goldman G.H."/>
            <person name="Felipe M.S."/>
            <person name="Nino-Vega G."/>
            <person name="San-Blas G."/>
            <person name="Taylor J.W."/>
            <person name="Mendoza L."/>
            <person name="Galagan J.E."/>
            <person name="Nusbaum C."/>
            <person name="Birren B.W."/>
        </authorList>
    </citation>
    <scope>NUCLEOTIDE SEQUENCE [LARGE SCALE GENOMIC DNA]</scope>
    <source>
        <strain evidence="6">H143</strain>
    </source>
</reference>
<dbReference type="Proteomes" id="UP000002624">
    <property type="component" value="Unassembled WGS sequence"/>
</dbReference>
<name>C6HID4_AJECH</name>
<proteinExistence type="predicted"/>
<keyword evidence="2" id="KW-0865">Zymogen</keyword>
<dbReference type="Gene3D" id="3.40.50.200">
    <property type="entry name" value="Peptidase S8/S53 domain"/>
    <property type="match status" value="1"/>
</dbReference>
<dbReference type="Pfam" id="PF12708">
    <property type="entry name" value="Pect-lyase_RHGA_epim"/>
    <property type="match status" value="1"/>
</dbReference>
<feature type="compositionally biased region" description="Polar residues" evidence="3">
    <location>
        <begin position="961"/>
        <end position="971"/>
    </location>
</feature>
<dbReference type="GO" id="GO:0006508">
    <property type="term" value="P:proteolysis"/>
    <property type="evidence" value="ECO:0007669"/>
    <property type="project" value="InterPro"/>
</dbReference>
<dbReference type="PANTHER" id="PTHR33928">
    <property type="entry name" value="POLYGALACTURONASE QRT3"/>
    <property type="match status" value="1"/>
</dbReference>
<feature type="domain" description="Rhamnogalacturonase A/B/Epimerase-like pectate lyase" evidence="4">
    <location>
        <begin position="193"/>
        <end position="422"/>
    </location>
</feature>
<dbReference type="VEuPathDB" id="FungiDB:HCDG_06284"/>
<evidence type="ECO:0000259" key="4">
    <source>
        <dbReference type="Pfam" id="PF12708"/>
    </source>
</evidence>
<dbReference type="OMA" id="SAEICMT"/>
<evidence type="ECO:0000313" key="6">
    <source>
        <dbReference type="Proteomes" id="UP000002624"/>
    </source>
</evidence>
<accession>C6HID4</accession>
<dbReference type="PANTHER" id="PTHR33928:SF2">
    <property type="entry name" value="PECTATE LYASE SUPERFAMILY PROTEIN DOMAIN-CONTAINING PROTEIN-RELATED"/>
    <property type="match status" value="1"/>
</dbReference>
<evidence type="ECO:0000256" key="3">
    <source>
        <dbReference type="SAM" id="MobiDB-lite"/>
    </source>
</evidence>
<organism evidence="5 6">
    <name type="scientific">Ajellomyces capsulatus (strain H143)</name>
    <name type="common">Darling's disease fungus</name>
    <name type="synonym">Histoplasma capsulatum</name>
    <dbReference type="NCBI Taxonomy" id="544712"/>
    <lineage>
        <taxon>Eukaryota</taxon>
        <taxon>Fungi</taxon>
        <taxon>Dikarya</taxon>
        <taxon>Ascomycota</taxon>
        <taxon>Pezizomycotina</taxon>
        <taxon>Eurotiomycetes</taxon>
        <taxon>Eurotiomycetidae</taxon>
        <taxon>Onygenales</taxon>
        <taxon>Ajellomycetaceae</taxon>
        <taxon>Histoplasma</taxon>
    </lineage>
</organism>
<evidence type="ECO:0000313" key="5">
    <source>
        <dbReference type="EMBL" id="EER40062.1"/>
    </source>
</evidence>
<gene>
    <name evidence="5" type="ORF">HCDG_06284</name>
</gene>
<dbReference type="GO" id="GO:0004252">
    <property type="term" value="F:serine-type endopeptidase activity"/>
    <property type="evidence" value="ECO:0007669"/>
    <property type="project" value="InterPro"/>
</dbReference>
<sequence>MNAFISKPSFTVDIVSLPGPSLVKYSTTLCNLIIHVATLEMFQDAINIRVFPVRGSLLTGYCNVQGPCHDYSEIVVKDSQFSMEYTVVAKAGFTPMKNEAPNPPYMVDNQYNYFKTAPDKGEQNGPVWLESGSFEAYMSQHLKQLNHTSVDASENLNKVAGSAPNTTAASSYWLPKLAHLGVQPLAGADYKFYRDVVEYGADNTGEKDATEAINAAIGDGDRCGLECGNTFAKGAIIYFPPGIYKICRPIIQLYYTQFIGDALDPPTIKGCDTFQGIALFDTDPYVPNGNGQNWYINQNQFFRQIRNFIFDLTEMPLSTADHDQPLVPTGIHWQVSQACSLQNLVFNMPKATDSNKVTHVGIFMENGSGGFVSDLVFNGGNIGWRAGSQQYTAMNLKFNGCLTAVQMIWDWGFNWQRIEVDGGAIAFNISGRGGDTGQGVGSVSIIGMFKIHSNVHMNSVGTTVKSEDGDVILDGTNHVGLWAMGRRYDGYNGTYISGEVDAPQKGKRLLDEDGKLFYRPRPQYKDLKVDEFLIATEHDCKNDGTGDNTGDINAFLEKAKKEHKIAYFPAGVYRVGGTVFIPTGSRVQGASWSQIQGAGFYFNDIHNPRVVVQVGEKGDVGDMEIVDMMFTAQGATAGAILVEWNVHEDSQGSAAMWDSHIRVGGAAGPSWFYGTGSEHTVMYQYQVYGARDIYLGHIQTETPYYQPVPIAPLPFSSAKEFPGDPSFEKCKTTGCSAAWGLRIINSEGITLHSSGLYSFFQEYYQDCVPTHNCQKHILEVKGSKDVALFNTFTVGIVEIGTGINGFTTEVSIWIPLEGDDEYDIVYVGSEVYDKPSLTCPADCILVFPTSLLSSKTTIDPGKYTTTVEYGHRSTTTISGREVPTFYTTVTTITLTIDPITTDGMPYSNINITEGQTSTSLTVLPSVDIPPIPVPIPDGEGKTTRNITVPPWPAITRGPPESWSNPDASSTDGMKEGVYHTPFVTSVVATKPTVSTLSFPSTTTTQSLPVWSTWPPRVVTPIEEEVKKPEPGKTSCKLWFFSFCLNGENKGLRWNLPPGIYPPGPPPPGAIDPPPSWTIKPPLPPWPPITVGRDNILTYPKEEPTKCEKKSAEICMTTVFKTTTTRGTITSTASSISSTCDTIRGCSASDWDTTTTQTKPDHCPSPTTNPVKGTASVIPPPGCPANAIVYLSNMKDVGQIPQILAKYKGKYVEVKSNELQQVAFIWVPLLDQETMNALLESTLITTKADRRTKRDNNPSEPIFPYKQGNINHSTSNRAVLDEHNTNQSAQSTSKTRSNPYIWDLSQISTPKNAVWNLPDGSTVDGNGFKFNFDETSGRGQHIYMLEDGFYPNHPEFRGMDIEVLTPDRESQPWAPEEMSYHHDIEYLRPDDRYLWVGPIQPNVRHGTGVASKVLGRNLGSCQLCKLIVASLFEGFETQDESIVTARYLDLLRNIIDDVITKGRMGKAVVNFSHNFEPGVVDMVFIHEFHRLLVELDSLKVAIVVASGNLASTTPDIDGYPALFGLPGNQYYIPNIIVVGSTDVHGHMSDFSQYADWMTTFAPGDDVWIPLGNKDYDMTAGTSYCEFAILLNDTKSPPQ</sequence>
<dbReference type="CDD" id="cd23668">
    <property type="entry name" value="GH55_beta13glucanase-like"/>
    <property type="match status" value="1"/>
</dbReference>
<dbReference type="EMBL" id="GG692428">
    <property type="protein sequence ID" value="EER40062.1"/>
    <property type="molecule type" value="Genomic_DNA"/>
</dbReference>
<dbReference type="InterPro" id="IPR012334">
    <property type="entry name" value="Pectin_lyas_fold"/>
</dbReference>
<dbReference type="Gene3D" id="2.160.20.10">
    <property type="entry name" value="Single-stranded right-handed beta-helix, Pectin lyase-like"/>
    <property type="match status" value="3"/>
</dbReference>
<dbReference type="SUPFAM" id="SSF52743">
    <property type="entry name" value="Subtilisin-like"/>
    <property type="match status" value="1"/>
</dbReference>